<keyword evidence="2" id="KW-1133">Transmembrane helix</keyword>
<evidence type="ECO:0000256" key="1">
    <source>
        <dbReference type="SAM" id="MobiDB-lite"/>
    </source>
</evidence>
<protein>
    <submittedName>
        <fullName evidence="3">Uncharacterized protein</fullName>
    </submittedName>
</protein>
<sequence>MATEVTVKIWQRNINQALLVDEKEWGIKLSELRDLLTIQGLEVPNDYRFLTCSGNIVSTTLEQTIEFKDILTSTAPLTSSQRKTESDGTLKAEELNEQLKNGLKFAGQICLFQTDGTPDPLHHCACSMNIPGSLSASPSGPSHGIENENLNIGQEQPQDPLASKVNEECHGCPALMLKNCCPFLYDALKPKRLLKALLILPIILIVLMAALTLTLHMIFGITGSLSHNAGFSSFLTKPSESDSEMWINMKVRLSEIEMANKFEIQDVKRKISELEDLYLRDLEVQRRELTLIKNRQVDGESTYGQKLENMSARLDKLILMMNGFDRLNENFIDQAFKEDGEKEKLNKDHAERNGSEKRKNGNQKKKGN</sequence>
<evidence type="ECO:0000256" key="2">
    <source>
        <dbReference type="SAM" id="Phobius"/>
    </source>
</evidence>
<feature type="transmembrane region" description="Helical" evidence="2">
    <location>
        <begin position="197"/>
        <end position="219"/>
    </location>
</feature>
<dbReference type="EMBL" id="CAXITT010000447">
    <property type="protein sequence ID" value="CAL1541686.1"/>
    <property type="molecule type" value="Genomic_DNA"/>
</dbReference>
<comment type="caution">
    <text evidence="3">The sequence shown here is derived from an EMBL/GenBank/DDBJ whole genome shotgun (WGS) entry which is preliminary data.</text>
</comment>
<gene>
    <name evidence="3" type="ORF">GSLYS_00015292001</name>
</gene>
<proteinExistence type="predicted"/>
<organism evidence="3 4">
    <name type="scientific">Lymnaea stagnalis</name>
    <name type="common">Great pond snail</name>
    <name type="synonym">Helix stagnalis</name>
    <dbReference type="NCBI Taxonomy" id="6523"/>
    <lineage>
        <taxon>Eukaryota</taxon>
        <taxon>Metazoa</taxon>
        <taxon>Spiralia</taxon>
        <taxon>Lophotrochozoa</taxon>
        <taxon>Mollusca</taxon>
        <taxon>Gastropoda</taxon>
        <taxon>Heterobranchia</taxon>
        <taxon>Euthyneura</taxon>
        <taxon>Panpulmonata</taxon>
        <taxon>Hygrophila</taxon>
        <taxon>Lymnaeoidea</taxon>
        <taxon>Lymnaeidae</taxon>
        <taxon>Lymnaea</taxon>
    </lineage>
</organism>
<name>A0AAV2I654_LYMST</name>
<feature type="compositionally biased region" description="Basic and acidic residues" evidence="1">
    <location>
        <begin position="338"/>
        <end position="359"/>
    </location>
</feature>
<keyword evidence="2" id="KW-0472">Membrane</keyword>
<keyword evidence="4" id="KW-1185">Reference proteome</keyword>
<feature type="region of interest" description="Disordered" evidence="1">
    <location>
        <begin position="338"/>
        <end position="368"/>
    </location>
</feature>
<evidence type="ECO:0000313" key="4">
    <source>
        <dbReference type="Proteomes" id="UP001497497"/>
    </source>
</evidence>
<dbReference type="Proteomes" id="UP001497497">
    <property type="component" value="Unassembled WGS sequence"/>
</dbReference>
<keyword evidence="2" id="KW-0812">Transmembrane</keyword>
<accession>A0AAV2I654</accession>
<dbReference type="AlphaFoldDB" id="A0AAV2I654"/>
<evidence type="ECO:0000313" key="3">
    <source>
        <dbReference type="EMBL" id="CAL1541686.1"/>
    </source>
</evidence>
<reference evidence="3 4" key="1">
    <citation type="submission" date="2024-04" db="EMBL/GenBank/DDBJ databases">
        <authorList>
            <consortium name="Genoscope - CEA"/>
            <person name="William W."/>
        </authorList>
    </citation>
    <scope>NUCLEOTIDE SEQUENCE [LARGE SCALE GENOMIC DNA]</scope>
</reference>